<dbReference type="STRING" id="1210089.GCA_001613165_04188"/>
<gene>
    <name evidence="3" type="ORF">DFR68_101589</name>
</gene>
<evidence type="ECO:0000313" key="3">
    <source>
        <dbReference type="EMBL" id="RDI55755.1"/>
    </source>
</evidence>
<organism evidence="3 4">
    <name type="scientific">Nocardia mexicana</name>
    <dbReference type="NCBI Taxonomy" id="279262"/>
    <lineage>
        <taxon>Bacteria</taxon>
        <taxon>Bacillati</taxon>
        <taxon>Actinomycetota</taxon>
        <taxon>Actinomycetes</taxon>
        <taxon>Mycobacteriales</taxon>
        <taxon>Nocardiaceae</taxon>
        <taxon>Nocardia</taxon>
    </lineage>
</organism>
<evidence type="ECO:0000259" key="2">
    <source>
        <dbReference type="Pfam" id="PF13810"/>
    </source>
</evidence>
<sequence length="369" mass="40480">MPQRGTMLCDNDGDSASRFGLGSGDLAIPYRRHDGGWGYVFGDANVGRAATEPYIGSPVLLYQDRFDSSGETAIEFTGSQPSPTCAQLFDYQHQADNGRGVVEFTRIPNDATALQVDGQDRLFIQYTSVHAWVPEGSPNDGSAFGGIAYSDDHGASWKDFDHIWNGDALGGNGSLYSMWSFAGVDADGHLYCFSKAWNGSHHYAADAGLIQLFRFDPRDFFHGRFDGQENWAFLDDKWQWTRDAAPSPMFGPGNAIGEFSVKNIQGMYCMAYFDVDDYSIRTRTSPRPDGTWSEPETQVVGKNAWPMGHWGKPHLPNLYGGYIHPGSASADSLTLIISQWPGKAGEPPYTVTQWDGIKPGPTTGSGKRV</sequence>
<name>A0A370HFH1_9NOCA</name>
<dbReference type="InterPro" id="IPR025442">
    <property type="entry name" value="DUF4185"/>
</dbReference>
<feature type="domain" description="DUF4185" evidence="2">
    <location>
        <begin position="13"/>
        <end position="354"/>
    </location>
</feature>
<dbReference type="RefSeq" id="WP_246010721.1">
    <property type="nucleotide sequence ID" value="NZ_QQAZ01000001.1"/>
</dbReference>
<keyword evidence="4" id="KW-1185">Reference proteome</keyword>
<protein>
    <submittedName>
        <fullName evidence="3">Uncharacterized protein DUF4185</fullName>
    </submittedName>
</protein>
<proteinExistence type="predicted"/>
<reference evidence="3 4" key="1">
    <citation type="submission" date="2018-07" db="EMBL/GenBank/DDBJ databases">
        <title>Genomic Encyclopedia of Type Strains, Phase IV (KMG-IV): sequencing the most valuable type-strain genomes for metagenomic binning, comparative biology and taxonomic classification.</title>
        <authorList>
            <person name="Goeker M."/>
        </authorList>
    </citation>
    <scope>NUCLEOTIDE SEQUENCE [LARGE SCALE GENOMIC DNA]</scope>
    <source>
        <strain evidence="3 4">DSM 44952</strain>
    </source>
</reference>
<dbReference type="Proteomes" id="UP000255355">
    <property type="component" value="Unassembled WGS sequence"/>
</dbReference>
<evidence type="ECO:0000256" key="1">
    <source>
        <dbReference type="SAM" id="MobiDB-lite"/>
    </source>
</evidence>
<accession>A0A370HFH1</accession>
<dbReference type="Pfam" id="PF13810">
    <property type="entry name" value="DUF4185"/>
    <property type="match status" value="1"/>
</dbReference>
<evidence type="ECO:0000313" key="4">
    <source>
        <dbReference type="Proteomes" id="UP000255355"/>
    </source>
</evidence>
<feature type="region of interest" description="Disordered" evidence="1">
    <location>
        <begin position="348"/>
        <end position="369"/>
    </location>
</feature>
<comment type="caution">
    <text evidence="3">The sequence shown here is derived from an EMBL/GenBank/DDBJ whole genome shotgun (WGS) entry which is preliminary data.</text>
</comment>
<dbReference type="AlphaFoldDB" id="A0A370HFH1"/>
<dbReference type="EMBL" id="QQAZ01000001">
    <property type="protein sequence ID" value="RDI55755.1"/>
    <property type="molecule type" value="Genomic_DNA"/>
</dbReference>